<organism evidence="3 4">
    <name type="scientific">Microbacterium azadirachtae</name>
    <dbReference type="NCBI Taxonomy" id="582680"/>
    <lineage>
        <taxon>Bacteria</taxon>
        <taxon>Bacillati</taxon>
        <taxon>Actinomycetota</taxon>
        <taxon>Actinomycetes</taxon>
        <taxon>Micrococcales</taxon>
        <taxon>Microbacteriaceae</taxon>
        <taxon>Microbacterium</taxon>
    </lineage>
</organism>
<keyword evidence="2" id="KW-0812">Transmembrane</keyword>
<keyword evidence="2" id="KW-0472">Membrane</keyword>
<keyword evidence="4" id="KW-1185">Reference proteome</keyword>
<feature type="transmembrane region" description="Helical" evidence="2">
    <location>
        <begin position="241"/>
        <end position="263"/>
    </location>
</feature>
<dbReference type="AlphaFoldDB" id="A0A0F0KVF3"/>
<dbReference type="RefSeq" id="WP_156156730.1">
    <property type="nucleotide sequence ID" value="NZ_JYIT01000072.1"/>
</dbReference>
<feature type="transmembrane region" description="Helical" evidence="2">
    <location>
        <begin position="154"/>
        <end position="175"/>
    </location>
</feature>
<evidence type="ECO:0000313" key="4">
    <source>
        <dbReference type="Proteomes" id="UP000033448"/>
    </source>
</evidence>
<accession>A0A0F0KVF3</accession>
<keyword evidence="2" id="KW-1133">Transmembrane helix</keyword>
<protein>
    <submittedName>
        <fullName evidence="3">Uncharacterized protein</fullName>
    </submittedName>
</protein>
<feature type="transmembrane region" description="Helical" evidence="2">
    <location>
        <begin position="215"/>
        <end position="235"/>
    </location>
</feature>
<name>A0A0F0KVF3_9MICO</name>
<dbReference type="EMBL" id="JYIT01000072">
    <property type="protein sequence ID" value="KJL24853.1"/>
    <property type="molecule type" value="Genomic_DNA"/>
</dbReference>
<comment type="caution">
    <text evidence="3">The sequence shown here is derived from an EMBL/GenBank/DDBJ whole genome shotgun (WGS) entry which is preliminary data.</text>
</comment>
<gene>
    <name evidence="3" type="ORF">RL72_01576</name>
</gene>
<dbReference type="Proteomes" id="UP000033448">
    <property type="component" value="Unassembled WGS sequence"/>
</dbReference>
<dbReference type="PATRIC" id="fig|582680.7.peg.1615"/>
<reference evidence="3 4" key="1">
    <citation type="submission" date="2015-02" db="EMBL/GenBank/DDBJ databases">
        <title>Draft genome sequences of ten Microbacterium spp. with emphasis on heavy metal contaminated environments.</title>
        <authorList>
            <person name="Corretto E."/>
        </authorList>
    </citation>
    <scope>NUCLEOTIDE SEQUENCE [LARGE SCALE GENOMIC DNA]</scope>
    <source>
        <strain evidence="3 4">DSM 23848</strain>
    </source>
</reference>
<feature type="region of interest" description="Disordered" evidence="1">
    <location>
        <begin position="336"/>
        <end position="362"/>
    </location>
</feature>
<proteinExistence type="predicted"/>
<dbReference type="OrthoDB" id="4571144at2"/>
<feature type="transmembrane region" description="Helical" evidence="2">
    <location>
        <begin position="125"/>
        <end position="148"/>
    </location>
</feature>
<sequence length="362" mass="38150">MATTPSPPSLDPLVIAGEAEAAAENVVLPHAEEARVLVRPNTIGHLWVEDEYDELETEQQHLWDATGTSASRDTAVQAARTKLAADEVNSIVTEHRRIVADALERRLCANQVLTPFRRRAKASKLWYQAGKAGLLCSDVVGFGTAAIWLGELPAIALTLAAGAAVATVAAGLLGVDVRDREQRRQRQAAVPEPSDEQKNFPHLFLEPVGGALKRMLLVAAGTAGMIGIGIAALRSAVDDPFVGIVFGGIALAVAGGSFLLSYAGADEVADLIEHAEADYARAVAEHAQYSQHDTIQIHAAATTAEGSILTEHAERGDAAARRVSALKWGILRRNPSHAGHGAAPGRPAAISGQMPRREAVNG</sequence>
<evidence type="ECO:0000313" key="3">
    <source>
        <dbReference type="EMBL" id="KJL24853.1"/>
    </source>
</evidence>
<feature type="compositionally biased region" description="Low complexity" evidence="1">
    <location>
        <begin position="337"/>
        <end position="349"/>
    </location>
</feature>
<evidence type="ECO:0000256" key="1">
    <source>
        <dbReference type="SAM" id="MobiDB-lite"/>
    </source>
</evidence>
<evidence type="ECO:0000256" key="2">
    <source>
        <dbReference type="SAM" id="Phobius"/>
    </source>
</evidence>